<dbReference type="RefSeq" id="XP_014149555.1">
    <property type="nucleotide sequence ID" value="XM_014294080.1"/>
</dbReference>
<gene>
    <name evidence="2" type="ORF">SARC_11825</name>
</gene>
<evidence type="ECO:0000313" key="2">
    <source>
        <dbReference type="EMBL" id="KNC75653.1"/>
    </source>
</evidence>
<feature type="region of interest" description="Disordered" evidence="1">
    <location>
        <begin position="357"/>
        <end position="384"/>
    </location>
</feature>
<feature type="compositionally biased region" description="Polar residues" evidence="1">
    <location>
        <begin position="362"/>
        <end position="375"/>
    </location>
</feature>
<dbReference type="AlphaFoldDB" id="A0A0L0FI04"/>
<protein>
    <submittedName>
        <fullName evidence="2">Uncharacterized protein</fullName>
    </submittedName>
</protein>
<feature type="compositionally biased region" description="Acidic residues" evidence="1">
    <location>
        <begin position="421"/>
        <end position="433"/>
    </location>
</feature>
<evidence type="ECO:0000313" key="3">
    <source>
        <dbReference type="Proteomes" id="UP000054560"/>
    </source>
</evidence>
<sequence length="981" mass="107425">MRAVALAKAGVRKRLTVLKVFDDFGTSEAAVSAMKNDSSSRSTYPSTPTRAWVDPESTQQMVELWGQLCASLGTGLTKVKSGNLRKDVKEGDSTSNSPVVDSHTTASAEVADLVSRMHACVLDARLRMYKEKACGFLSHHLMYLMGGVGGKMERMTYARGDVAVVQPAQRDNSDVAHTFADSQNLDQTQAQDAEEEVYMVLSQAAVLGVLQAVLQVAMVTGESSARAYENALGQRRSGSKAGNHGNGRLESFGAQTTNASQVSMEVTRSEGSQSNHRNGKTSANENVDSNGFGPIVYTQMASTVSNAVRMARSGVLWEVVSGFKRVLHPRLADESYHKRRRYASTSTSAHTQYDAATDGFDTRTSSHTHTPTFTRQKARGEAVDGSEDVRTAVAIVRLLGRESITSRELNVLQKAIVYGDIENDSDPEDDTDDWNTHATSEADSGIDTPHQHSSHTSYREGWANTESHVPSRKRRCSPYKGTDTHTELELAWRDAWARNRMAVIDTITYLMHHTTRRPAHYTEFRAGAPEPENTNEDRYLTRTYVRGPGVGKRIRIAVQCELTVAQPVTCGGRQSDDEAISLVHASIARLRANYARHVTHMVGPGSVVNTDAHLMAGVLRRESSHGQMAITAFTLTDGVGEWPPQDGYVVTAWVQVPVQASTREHTHAHTHTHVQTRGQTPKPTQTRTHVQNREQVSNIGPAEVVLEREAESETDATYWGTPLSAHTHAHDLTSTHTSVQAPVDTPVHIRTEELRTEDPEKKGGSEEVHTVQSFTLMAVNEMSVGVEGACLWIDTDTTASLSRTAVGRRGSATSNAGAKYTDEGELLKSRWHFNGCASLFDGEWHHVIVHVTRTSHTVARVSVFLDGVRTNVNTGTELSAGGNSINTPTKSINRTTKPDPATARTPRDAPVNEGEDTGIDTEESQRTIEEERTLTHEYKADFEGEHLVTKAHVPYFTQADGGPRSSVSVNINPDLNEVRLN</sequence>
<dbReference type="Proteomes" id="UP000054560">
    <property type="component" value="Unassembled WGS sequence"/>
</dbReference>
<feature type="compositionally biased region" description="Acidic residues" evidence="1">
    <location>
        <begin position="913"/>
        <end position="922"/>
    </location>
</feature>
<evidence type="ECO:0000256" key="1">
    <source>
        <dbReference type="SAM" id="MobiDB-lite"/>
    </source>
</evidence>
<feature type="region of interest" description="Disordered" evidence="1">
    <location>
        <begin position="664"/>
        <end position="691"/>
    </location>
</feature>
<feature type="region of interest" description="Disordered" evidence="1">
    <location>
        <begin position="877"/>
        <end position="927"/>
    </location>
</feature>
<feature type="compositionally biased region" description="Polar residues" evidence="1">
    <location>
        <begin position="253"/>
        <end position="287"/>
    </location>
</feature>
<organism evidence="2 3">
    <name type="scientific">Sphaeroforma arctica JP610</name>
    <dbReference type="NCBI Taxonomy" id="667725"/>
    <lineage>
        <taxon>Eukaryota</taxon>
        <taxon>Ichthyosporea</taxon>
        <taxon>Ichthyophonida</taxon>
        <taxon>Sphaeroforma</taxon>
    </lineage>
</organism>
<feature type="region of interest" description="Disordered" evidence="1">
    <location>
        <begin position="421"/>
        <end position="481"/>
    </location>
</feature>
<name>A0A0L0FI04_9EUKA</name>
<feature type="compositionally biased region" description="Polar residues" evidence="1">
    <location>
        <begin position="677"/>
        <end position="691"/>
    </location>
</feature>
<feature type="region of interest" description="Disordered" evidence="1">
    <location>
        <begin position="231"/>
        <end position="287"/>
    </location>
</feature>
<accession>A0A0L0FI04</accession>
<proteinExistence type="predicted"/>
<dbReference type="GeneID" id="25912329"/>
<dbReference type="EMBL" id="KQ243496">
    <property type="protein sequence ID" value="KNC75653.1"/>
    <property type="molecule type" value="Genomic_DNA"/>
</dbReference>
<reference evidence="2 3" key="1">
    <citation type="submission" date="2011-02" db="EMBL/GenBank/DDBJ databases">
        <title>The Genome Sequence of Sphaeroforma arctica JP610.</title>
        <authorList>
            <consortium name="The Broad Institute Genome Sequencing Platform"/>
            <person name="Russ C."/>
            <person name="Cuomo C."/>
            <person name="Young S.K."/>
            <person name="Zeng Q."/>
            <person name="Gargeya S."/>
            <person name="Alvarado L."/>
            <person name="Berlin A."/>
            <person name="Chapman S.B."/>
            <person name="Chen Z."/>
            <person name="Freedman E."/>
            <person name="Gellesch M."/>
            <person name="Goldberg J."/>
            <person name="Griggs A."/>
            <person name="Gujja S."/>
            <person name="Heilman E."/>
            <person name="Heiman D."/>
            <person name="Howarth C."/>
            <person name="Mehta T."/>
            <person name="Neiman D."/>
            <person name="Pearson M."/>
            <person name="Roberts A."/>
            <person name="Saif S."/>
            <person name="Shea T."/>
            <person name="Shenoy N."/>
            <person name="Sisk P."/>
            <person name="Stolte C."/>
            <person name="Sykes S."/>
            <person name="White J."/>
            <person name="Yandava C."/>
            <person name="Burger G."/>
            <person name="Gray M.W."/>
            <person name="Holland P.W.H."/>
            <person name="King N."/>
            <person name="Lang F.B.F."/>
            <person name="Roger A.J."/>
            <person name="Ruiz-Trillo I."/>
            <person name="Haas B."/>
            <person name="Nusbaum C."/>
            <person name="Birren B."/>
        </authorList>
    </citation>
    <scope>NUCLEOTIDE SEQUENCE [LARGE SCALE GENOMIC DNA]</scope>
    <source>
        <strain evidence="2 3">JP610</strain>
    </source>
</reference>
<keyword evidence="3" id="KW-1185">Reference proteome</keyword>
<feature type="compositionally biased region" description="Polar residues" evidence="1">
    <location>
        <begin position="877"/>
        <end position="895"/>
    </location>
</feature>